<evidence type="ECO:0000313" key="1">
    <source>
        <dbReference type="EMBL" id="KAI0053615.1"/>
    </source>
</evidence>
<evidence type="ECO:0000313" key="2">
    <source>
        <dbReference type="Proteomes" id="UP000814033"/>
    </source>
</evidence>
<proteinExistence type="predicted"/>
<name>A0ACB8SB12_9AGAM</name>
<comment type="caution">
    <text evidence="1">The sequence shown here is derived from an EMBL/GenBank/DDBJ whole genome shotgun (WGS) entry which is preliminary data.</text>
</comment>
<keyword evidence="2" id="KW-1185">Reference proteome</keyword>
<dbReference type="EMBL" id="MU275839">
    <property type="protein sequence ID" value="KAI0053615.1"/>
    <property type="molecule type" value="Genomic_DNA"/>
</dbReference>
<accession>A0ACB8SB12</accession>
<dbReference type="Proteomes" id="UP000814033">
    <property type="component" value="Unassembled WGS sequence"/>
</dbReference>
<gene>
    <name evidence="1" type="ORF">FA95DRAFT_1600760</name>
</gene>
<reference evidence="1" key="1">
    <citation type="submission" date="2021-02" db="EMBL/GenBank/DDBJ databases">
        <authorList>
            <consortium name="DOE Joint Genome Institute"/>
            <person name="Ahrendt S."/>
            <person name="Looney B.P."/>
            <person name="Miyauchi S."/>
            <person name="Morin E."/>
            <person name="Drula E."/>
            <person name="Courty P.E."/>
            <person name="Chicoki N."/>
            <person name="Fauchery L."/>
            <person name="Kohler A."/>
            <person name="Kuo A."/>
            <person name="Labutti K."/>
            <person name="Pangilinan J."/>
            <person name="Lipzen A."/>
            <person name="Riley R."/>
            <person name="Andreopoulos W."/>
            <person name="He G."/>
            <person name="Johnson J."/>
            <person name="Barry K.W."/>
            <person name="Grigoriev I.V."/>
            <person name="Nagy L."/>
            <person name="Hibbett D."/>
            <person name="Henrissat B."/>
            <person name="Matheny P.B."/>
            <person name="Labbe J."/>
            <person name="Martin F."/>
        </authorList>
    </citation>
    <scope>NUCLEOTIDE SEQUENCE</scope>
    <source>
        <strain evidence="1">FP105234-sp</strain>
    </source>
</reference>
<protein>
    <submittedName>
        <fullName evidence="1">Uncharacterized protein</fullName>
    </submittedName>
</protein>
<reference evidence="1" key="2">
    <citation type="journal article" date="2022" name="New Phytol.">
        <title>Evolutionary transition to the ectomycorrhizal habit in the genomes of a hyperdiverse lineage of mushroom-forming fungi.</title>
        <authorList>
            <person name="Looney B."/>
            <person name="Miyauchi S."/>
            <person name="Morin E."/>
            <person name="Drula E."/>
            <person name="Courty P.E."/>
            <person name="Kohler A."/>
            <person name="Kuo A."/>
            <person name="LaButti K."/>
            <person name="Pangilinan J."/>
            <person name="Lipzen A."/>
            <person name="Riley R."/>
            <person name="Andreopoulos W."/>
            <person name="He G."/>
            <person name="Johnson J."/>
            <person name="Nolan M."/>
            <person name="Tritt A."/>
            <person name="Barry K.W."/>
            <person name="Grigoriev I.V."/>
            <person name="Nagy L.G."/>
            <person name="Hibbett D."/>
            <person name="Henrissat B."/>
            <person name="Matheny P.B."/>
            <person name="Labbe J."/>
            <person name="Martin F.M."/>
        </authorList>
    </citation>
    <scope>NUCLEOTIDE SEQUENCE</scope>
    <source>
        <strain evidence="1">FP105234-sp</strain>
    </source>
</reference>
<organism evidence="1 2">
    <name type="scientific">Auriscalpium vulgare</name>
    <dbReference type="NCBI Taxonomy" id="40419"/>
    <lineage>
        <taxon>Eukaryota</taxon>
        <taxon>Fungi</taxon>
        <taxon>Dikarya</taxon>
        <taxon>Basidiomycota</taxon>
        <taxon>Agaricomycotina</taxon>
        <taxon>Agaricomycetes</taxon>
        <taxon>Russulales</taxon>
        <taxon>Auriscalpiaceae</taxon>
        <taxon>Auriscalpium</taxon>
    </lineage>
</organism>
<sequence length="483" mass="53099">MSLFELFLTAVYIAALLIWEFVHTNNLDPSFWSNKAVHIAAAQLPLLPALSSKNNVIGWLTGIGHEKLNVLHRIVARCILVLIWVHLWGRWKIGFTGVDDIASHGWIQLGVVAGITYTLAIVLSIRPIRAYWYEVFHVLHVVLIFVFILTAYLHASEPGFGTYVWPTWVVWGFDRVFRLSRHIALNVVLKPQHTEGTLSLVTPDSLRLHVTRRLPLGWRPGQHVFLTFPTIATMPFETHPFTIASIPSATEGSEKQLTFYIRGRKGLTQKLVEQATDKDGVKVPVSVEGPYGAPPNLAPYATSILVAGGTGVSYTLPLLLDLVKQSRDGTALTKRIVFIWILRNEDHLEWIASALADAQACAPPSLTLDINVFVTSKRDATPTVPVSPHKADGSESPSREEDSKKSPEAAELGGLTPLYGRPDMRDLLQGVLRDAEGPVSIDVSGPAGLVKDVRGTLASLVTSVKDVLKGGPTIHFHAETFTL</sequence>